<reference evidence="2" key="1">
    <citation type="submission" date="2016-11" db="EMBL/GenBank/DDBJ databases">
        <authorList>
            <person name="Varghese N."/>
            <person name="Submissions S."/>
        </authorList>
    </citation>
    <scope>NUCLEOTIDE SEQUENCE [LARGE SCALE GENOMIC DNA]</scope>
    <source>
        <strain evidence="2">DSM 29440</strain>
    </source>
</reference>
<accession>A0A1N6ILH4</accession>
<dbReference type="STRING" id="1217970.SAMN05444002_4035"/>
<dbReference type="EMBL" id="FSRL01000002">
    <property type="protein sequence ID" value="SIO32813.1"/>
    <property type="molecule type" value="Genomic_DNA"/>
</dbReference>
<dbReference type="AlphaFoldDB" id="A0A1N6ILH4"/>
<evidence type="ECO:0000313" key="1">
    <source>
        <dbReference type="EMBL" id="SIO32813.1"/>
    </source>
</evidence>
<dbReference type="RefSeq" id="WP_074258169.1">
    <property type="nucleotide sequence ID" value="NZ_FSRL01000002.1"/>
</dbReference>
<protein>
    <submittedName>
        <fullName evidence="1">Uncharacterized protein</fullName>
    </submittedName>
</protein>
<organism evidence="1 2">
    <name type="scientific">Vannielia litorea</name>
    <dbReference type="NCBI Taxonomy" id="1217970"/>
    <lineage>
        <taxon>Bacteria</taxon>
        <taxon>Pseudomonadati</taxon>
        <taxon>Pseudomonadota</taxon>
        <taxon>Alphaproteobacteria</taxon>
        <taxon>Rhodobacterales</taxon>
        <taxon>Paracoccaceae</taxon>
        <taxon>Vannielia</taxon>
    </lineage>
</organism>
<dbReference type="OrthoDB" id="7658488at2"/>
<proteinExistence type="predicted"/>
<dbReference type="Proteomes" id="UP000184932">
    <property type="component" value="Unassembled WGS sequence"/>
</dbReference>
<sequence>MSDFLPQSVREGLEAARREAERRKSRLKVRDGDESYPVLRFWSKGFALAADPAPNLRGLVDLFDGERHLYQCLIVNSREEAGERIFEFKRSTAACDRPPIDFERPSHAPIGLITNG</sequence>
<keyword evidence="2" id="KW-1185">Reference proteome</keyword>
<evidence type="ECO:0000313" key="2">
    <source>
        <dbReference type="Proteomes" id="UP000184932"/>
    </source>
</evidence>
<gene>
    <name evidence="1" type="ORF">SAMN05444002_4035</name>
</gene>
<name>A0A1N6ILH4_9RHOB</name>